<dbReference type="EMBL" id="AAUW01000014">
    <property type="protein sequence ID" value="EAV42433.1"/>
    <property type="molecule type" value="Genomic_DNA"/>
</dbReference>
<dbReference type="AlphaFoldDB" id="A0NXA6"/>
<evidence type="ECO:0000313" key="2">
    <source>
        <dbReference type="Proteomes" id="UP000004848"/>
    </source>
</evidence>
<organism evidence="1 2">
    <name type="scientific">Roseibium aggregatum (strain ATCC 25650 / DSM 13394 / JCM 20685 / NBRC 16684 / NCIMB 2208 / IAM 12614 / B1)</name>
    <name type="common">Stappia aggregata</name>
    <dbReference type="NCBI Taxonomy" id="384765"/>
    <lineage>
        <taxon>Bacteria</taxon>
        <taxon>Pseudomonadati</taxon>
        <taxon>Pseudomonadota</taxon>
        <taxon>Alphaproteobacteria</taxon>
        <taxon>Hyphomicrobiales</taxon>
        <taxon>Stappiaceae</taxon>
        <taxon>Roseibium</taxon>
    </lineage>
</organism>
<reference evidence="1 2" key="1">
    <citation type="submission" date="2006-05" db="EMBL/GenBank/DDBJ databases">
        <authorList>
            <person name="King G."/>
            <person name="Ferriera S."/>
            <person name="Johnson J."/>
            <person name="Kravitz S."/>
            <person name="Beeson K."/>
            <person name="Sutton G."/>
            <person name="Rogers Y.-H."/>
            <person name="Friedman R."/>
            <person name="Frazier M."/>
            <person name="Venter J.C."/>
        </authorList>
    </citation>
    <scope>NUCLEOTIDE SEQUENCE [LARGE SCALE GENOMIC DNA]</scope>
    <source>
        <strain evidence="2">ATCC 25650 / DSM 13394 / JCM 20685 / NBRC 16684 / NCIMB 2208 / IAM 12614 / B1</strain>
    </source>
</reference>
<comment type="caution">
    <text evidence="1">The sequence shown here is derived from an EMBL/GenBank/DDBJ whole genome shotgun (WGS) entry which is preliminary data.</text>
</comment>
<proteinExistence type="predicted"/>
<gene>
    <name evidence="1" type="ORF">SIAM614_27737</name>
</gene>
<dbReference type="Proteomes" id="UP000004848">
    <property type="component" value="Unassembled WGS sequence"/>
</dbReference>
<accession>A0NXA6</accession>
<protein>
    <submittedName>
        <fullName evidence="1">Uncharacterized protein</fullName>
    </submittedName>
</protein>
<name>A0NXA6_ROSAI</name>
<evidence type="ECO:0000313" key="1">
    <source>
        <dbReference type="EMBL" id="EAV42433.1"/>
    </source>
</evidence>
<sequence length="51" mass="5624">MAVFEVIWGGFGVLIECAALPSRQAFGLPQDEVEYVDLQQLSSNIDLILKV</sequence>